<evidence type="ECO:0000313" key="9">
    <source>
        <dbReference type="EMBL" id="NRS93365.1"/>
    </source>
</evidence>
<comment type="catalytic activity">
    <reaction evidence="7">
        <text>Endonucleolytic cleavage of RNA, removing 5'-extranucleotides from tRNA precursor.</text>
        <dbReference type="EC" id="3.1.26.5"/>
    </reaction>
</comment>
<dbReference type="Gene3D" id="3.30.230.10">
    <property type="match status" value="1"/>
</dbReference>
<dbReference type="GO" id="GO:0000049">
    <property type="term" value="F:tRNA binding"/>
    <property type="evidence" value="ECO:0007669"/>
    <property type="project" value="UniProtKB-UniRule"/>
</dbReference>
<dbReference type="EMBL" id="JABSNO010000020">
    <property type="protein sequence ID" value="NRS93365.1"/>
    <property type="molecule type" value="Genomic_DNA"/>
</dbReference>
<name>A0A8J8G9Z7_9FLAO</name>
<dbReference type="NCBIfam" id="TIGR00188">
    <property type="entry name" value="rnpA"/>
    <property type="match status" value="1"/>
</dbReference>
<accession>A0A8J8G9Z7</accession>
<comment type="function">
    <text evidence="1 7">RNaseP catalyzes the removal of the 5'-leader sequence from pre-tRNA to produce the mature 5'-terminus. It can also cleave other RNA substrates such as 4.5S RNA. The protein component plays an auxiliary but essential role in vivo by binding to the 5'-leader sequence and broadening the substrate specificity of the ribozyme.</text>
</comment>
<evidence type="ECO:0000313" key="10">
    <source>
        <dbReference type="Proteomes" id="UP000610746"/>
    </source>
</evidence>
<keyword evidence="4 7" id="KW-0255">Endonuclease</keyword>
<dbReference type="SUPFAM" id="SSF54211">
    <property type="entry name" value="Ribosomal protein S5 domain 2-like"/>
    <property type="match status" value="1"/>
</dbReference>
<evidence type="ECO:0000256" key="7">
    <source>
        <dbReference type="HAMAP-Rule" id="MF_00227"/>
    </source>
</evidence>
<sequence>MKTQGYPKHEKLKGKDDTALLFKKGKWFSHGTLRIVFVKHGAESSPKFGVSVAKKLYKKAVDRNRIKRLLREVYRLNKDLYKDAFGNNKIAMLFYISPEKPLHYAEIEKAFLEFCEARKK</sequence>
<dbReference type="InterPro" id="IPR020539">
    <property type="entry name" value="RNase_P_CS"/>
</dbReference>
<organism evidence="9 10">
    <name type="scientific">Frigoriflavimonas asaccharolytica</name>
    <dbReference type="NCBI Taxonomy" id="2735899"/>
    <lineage>
        <taxon>Bacteria</taxon>
        <taxon>Pseudomonadati</taxon>
        <taxon>Bacteroidota</taxon>
        <taxon>Flavobacteriia</taxon>
        <taxon>Flavobacteriales</taxon>
        <taxon>Weeksellaceae</taxon>
        <taxon>Frigoriflavimonas</taxon>
    </lineage>
</organism>
<dbReference type="GO" id="GO:0001682">
    <property type="term" value="P:tRNA 5'-leader removal"/>
    <property type="evidence" value="ECO:0007669"/>
    <property type="project" value="UniProtKB-UniRule"/>
</dbReference>
<dbReference type="InterPro" id="IPR020568">
    <property type="entry name" value="Ribosomal_Su5_D2-typ_SF"/>
</dbReference>
<keyword evidence="3 7" id="KW-0540">Nuclease</keyword>
<evidence type="ECO:0000256" key="8">
    <source>
        <dbReference type="NCBIfam" id="TIGR00188"/>
    </source>
</evidence>
<dbReference type="GO" id="GO:0042781">
    <property type="term" value="F:3'-tRNA processing endoribonuclease activity"/>
    <property type="evidence" value="ECO:0007669"/>
    <property type="project" value="TreeGrafter"/>
</dbReference>
<dbReference type="InterPro" id="IPR000100">
    <property type="entry name" value="RNase_P"/>
</dbReference>
<evidence type="ECO:0000256" key="4">
    <source>
        <dbReference type="ARBA" id="ARBA00022759"/>
    </source>
</evidence>
<dbReference type="HAMAP" id="MF_00227">
    <property type="entry name" value="RNase_P"/>
    <property type="match status" value="1"/>
</dbReference>
<dbReference type="RefSeq" id="WP_173779931.1">
    <property type="nucleotide sequence ID" value="NZ_JABSNO010000020.1"/>
</dbReference>
<reference evidence="9" key="1">
    <citation type="submission" date="2020-05" db="EMBL/GenBank/DDBJ databases">
        <title>Genomic Encyclopedia of Type Strains, Phase IV (KMG-V): Genome sequencing to study the core and pangenomes of soil and plant-associated prokaryotes.</title>
        <authorList>
            <person name="Whitman W."/>
        </authorList>
    </citation>
    <scope>NUCLEOTIDE SEQUENCE</scope>
    <source>
        <strain evidence="9">16F</strain>
    </source>
</reference>
<comment type="subunit">
    <text evidence="7">Consists of a catalytic RNA component (M1 or rnpB) and a protein subunit.</text>
</comment>
<dbReference type="AlphaFoldDB" id="A0A8J8G9Z7"/>
<dbReference type="Proteomes" id="UP000610746">
    <property type="component" value="Unassembled WGS sequence"/>
</dbReference>
<keyword evidence="2 7" id="KW-0819">tRNA processing</keyword>
<evidence type="ECO:0000256" key="3">
    <source>
        <dbReference type="ARBA" id="ARBA00022722"/>
    </source>
</evidence>
<dbReference type="InterPro" id="IPR014721">
    <property type="entry name" value="Ribsml_uS5_D2-typ_fold_subgr"/>
</dbReference>
<dbReference type="Pfam" id="PF00825">
    <property type="entry name" value="Ribonuclease_P"/>
    <property type="match status" value="1"/>
</dbReference>
<keyword evidence="6 7" id="KW-0694">RNA-binding</keyword>
<evidence type="ECO:0000256" key="1">
    <source>
        <dbReference type="ARBA" id="ARBA00002663"/>
    </source>
</evidence>
<dbReference type="GO" id="GO:0030677">
    <property type="term" value="C:ribonuclease P complex"/>
    <property type="evidence" value="ECO:0007669"/>
    <property type="project" value="TreeGrafter"/>
</dbReference>
<dbReference type="EC" id="3.1.26.5" evidence="7 8"/>
<evidence type="ECO:0000256" key="6">
    <source>
        <dbReference type="ARBA" id="ARBA00022884"/>
    </source>
</evidence>
<gene>
    <name evidence="7" type="primary">rnpA</name>
    <name evidence="9" type="ORF">HNQ03_002454</name>
</gene>
<dbReference type="GO" id="GO:0004526">
    <property type="term" value="F:ribonuclease P activity"/>
    <property type="evidence" value="ECO:0007669"/>
    <property type="project" value="UniProtKB-UniRule"/>
</dbReference>
<proteinExistence type="inferred from homology"/>
<comment type="caution">
    <text evidence="9">The sequence shown here is derived from an EMBL/GenBank/DDBJ whole genome shotgun (WGS) entry which is preliminary data.</text>
</comment>
<evidence type="ECO:0000256" key="5">
    <source>
        <dbReference type="ARBA" id="ARBA00022801"/>
    </source>
</evidence>
<dbReference type="PROSITE" id="PS00648">
    <property type="entry name" value="RIBONUCLEASE_P"/>
    <property type="match status" value="1"/>
</dbReference>
<dbReference type="PANTHER" id="PTHR33992:SF1">
    <property type="entry name" value="RIBONUCLEASE P PROTEIN COMPONENT"/>
    <property type="match status" value="1"/>
</dbReference>
<dbReference type="PANTHER" id="PTHR33992">
    <property type="entry name" value="RIBONUCLEASE P PROTEIN COMPONENT"/>
    <property type="match status" value="1"/>
</dbReference>
<evidence type="ECO:0000256" key="2">
    <source>
        <dbReference type="ARBA" id="ARBA00022694"/>
    </source>
</evidence>
<protein>
    <recommendedName>
        <fullName evidence="7 8">Ribonuclease P protein component</fullName>
        <shortName evidence="7">RNase P protein</shortName>
        <shortName evidence="7">RNaseP protein</shortName>
        <ecNumber evidence="7 8">3.1.26.5</ecNumber>
    </recommendedName>
    <alternativeName>
        <fullName evidence="7">Protein C5</fullName>
    </alternativeName>
</protein>
<keyword evidence="5 7" id="KW-0378">Hydrolase</keyword>
<comment type="similarity">
    <text evidence="7">Belongs to the RnpA family.</text>
</comment>
<keyword evidence="10" id="KW-1185">Reference proteome</keyword>